<evidence type="ECO:0000256" key="1">
    <source>
        <dbReference type="ARBA" id="ARBA00023015"/>
    </source>
</evidence>
<accession>A0A316UP90</accession>
<organism evidence="5 6">
    <name type="scientific">Jaminaea rosea</name>
    <dbReference type="NCBI Taxonomy" id="1569628"/>
    <lineage>
        <taxon>Eukaryota</taxon>
        <taxon>Fungi</taxon>
        <taxon>Dikarya</taxon>
        <taxon>Basidiomycota</taxon>
        <taxon>Ustilaginomycotina</taxon>
        <taxon>Exobasidiomycetes</taxon>
        <taxon>Microstromatales</taxon>
        <taxon>Microstromatales incertae sedis</taxon>
        <taxon>Jaminaea</taxon>
    </lineage>
</organism>
<feature type="region of interest" description="Disordered" evidence="4">
    <location>
        <begin position="1"/>
        <end position="46"/>
    </location>
</feature>
<feature type="compositionally biased region" description="Polar residues" evidence="4">
    <location>
        <begin position="720"/>
        <end position="761"/>
    </location>
</feature>
<protein>
    <recommendedName>
        <fullName evidence="7">RFX-type winged-helix domain-containing protein</fullName>
    </recommendedName>
</protein>
<evidence type="ECO:0000256" key="4">
    <source>
        <dbReference type="SAM" id="MobiDB-lite"/>
    </source>
</evidence>
<gene>
    <name evidence="5" type="ORF">BDZ90DRAFT_280270</name>
</gene>
<dbReference type="InterPro" id="IPR052406">
    <property type="entry name" value="Chromatin_Remodeling_Comp"/>
</dbReference>
<dbReference type="RefSeq" id="XP_025361396.1">
    <property type="nucleotide sequence ID" value="XM_025509264.1"/>
</dbReference>
<sequence length="995" mass="109017">MSRPSPQVHRSTGGYSQQQQYRSAQQHPQHYPPRRLDDGTEPSYLTPPGPCNRLLLALLSPFREEIAWSLSRLIHASNFHPHHLILSEWCGLADRLISFVDRFNKAARGRPGWETDEEESVLRQYDHFEDEDDEEGDEESQGAVVLAQQPTVFDPRRNPSHYFILNAAVSASLILRNCSETSSNAEWISKLHDVARVAYEIIALPEDLFGFEDGTDLKEGGEVEEQMRLEGVREMRLYWAEIAQTLAPRIRVYHRAELARFADGSVKRMPGAMIAASSGTIDDTEASPRHLHSSDRLYAHMVLLLHTTSDRALLLASLRFLAILISASSKTKQEIFVERAVDVDTGGMSPGIVSRCKELLPLYDLDEQLAETLMDCLAATVDVVVEKPNPKASKASDQAAAGVLGLEVDDEEPELRREWPNALKLISPGDSSSSRAQLPSQPTATILSRMLGINTTSWDRTTKLQPHPHQQHVLRYIPNRATHEREIVARADRTNADAKARWRRLREMKAEGGLVEYTTASEKMALAKMKEPDRVQEWLKMVTKLVPNPPAETGAYITQMQIWTSYRDTFEPLVNGSQRSGGEPLPPLMAAADVISSVTAYLPGTQAILRPEEDVRVGGQKFIISGLEGNLRPEVRRYNCQWRGCPQPATDTREGQGSHIDAHVRHAVGAGQGREGCRWATCDYKLPGGRVERGDKAMTLAGHVRTHLPQQESAAAATNKAESSTAPASLETGSGRQVTLKRNASSTSTDVSTPSAPQTHHLQPDGIHARSASRPSRGTIERQLTIDYKVYRTPFDPLRNEAHGIAANAARIFLAASNMCRVVLGEGDDADEEESDEEAEGSEEEGEGGAGGPKGGKGVKRVKLDFTDRQQQAKFGMPFVLPKNFQATVAAAVAAQAQAEDEAAAGEGDASMADAASIALGPGQGSTTLAAQSQVELRSEAQAALGELQAVEDQLLGWAGCNDILAKDLLETLDNVARTRRARVKGKGPTQRVGR</sequence>
<name>A0A316UP90_9BASI</name>
<dbReference type="GeneID" id="37031087"/>
<reference evidence="5 6" key="1">
    <citation type="journal article" date="2018" name="Mol. Biol. Evol.">
        <title>Broad Genomic Sampling Reveals a Smut Pathogenic Ancestry of the Fungal Clade Ustilaginomycotina.</title>
        <authorList>
            <person name="Kijpornyongpan T."/>
            <person name="Mondo S.J."/>
            <person name="Barry K."/>
            <person name="Sandor L."/>
            <person name="Lee J."/>
            <person name="Lipzen A."/>
            <person name="Pangilinan J."/>
            <person name="LaButti K."/>
            <person name="Hainaut M."/>
            <person name="Henrissat B."/>
            <person name="Grigoriev I.V."/>
            <person name="Spatafora J.W."/>
            <person name="Aime M.C."/>
        </authorList>
    </citation>
    <scope>NUCLEOTIDE SEQUENCE [LARGE SCALE GENOMIC DNA]</scope>
    <source>
        <strain evidence="5 6">MCA 5214</strain>
    </source>
</reference>
<feature type="compositionally biased region" description="Polar residues" evidence="4">
    <location>
        <begin position="1"/>
        <end position="16"/>
    </location>
</feature>
<keyword evidence="1" id="KW-0805">Transcription regulation</keyword>
<proteinExistence type="predicted"/>
<keyword evidence="2" id="KW-0804">Transcription</keyword>
<evidence type="ECO:0000256" key="3">
    <source>
        <dbReference type="ARBA" id="ARBA00023242"/>
    </source>
</evidence>
<feature type="region of interest" description="Disordered" evidence="4">
    <location>
        <begin position="827"/>
        <end position="860"/>
    </location>
</feature>
<keyword evidence="3" id="KW-0539">Nucleus</keyword>
<dbReference type="STRING" id="1569628.A0A316UP90"/>
<dbReference type="PANTHER" id="PTHR22970:SF14">
    <property type="entry name" value="AT-RICH INTERACTIVE DOMAIN-CONTAINING PROTEIN 2"/>
    <property type="match status" value="1"/>
</dbReference>
<evidence type="ECO:0000313" key="5">
    <source>
        <dbReference type="EMBL" id="PWN26784.1"/>
    </source>
</evidence>
<dbReference type="Proteomes" id="UP000245884">
    <property type="component" value="Unassembled WGS sequence"/>
</dbReference>
<feature type="region of interest" description="Disordered" evidence="4">
    <location>
        <begin position="711"/>
        <end position="780"/>
    </location>
</feature>
<dbReference type="PANTHER" id="PTHR22970">
    <property type="entry name" value="AT-RICH INTERACTIVE DOMAIN-CONTAINING PROTEIN 2"/>
    <property type="match status" value="1"/>
</dbReference>
<keyword evidence="6" id="KW-1185">Reference proteome</keyword>
<feature type="compositionally biased region" description="Acidic residues" evidence="4">
    <location>
        <begin position="827"/>
        <end position="847"/>
    </location>
</feature>
<dbReference type="OrthoDB" id="338531at2759"/>
<dbReference type="GO" id="GO:0016586">
    <property type="term" value="C:RSC-type complex"/>
    <property type="evidence" value="ECO:0007669"/>
    <property type="project" value="TreeGrafter"/>
</dbReference>
<evidence type="ECO:0000256" key="2">
    <source>
        <dbReference type="ARBA" id="ARBA00023163"/>
    </source>
</evidence>
<evidence type="ECO:0000313" key="6">
    <source>
        <dbReference type="Proteomes" id="UP000245884"/>
    </source>
</evidence>
<dbReference type="AlphaFoldDB" id="A0A316UP90"/>
<feature type="compositionally biased region" description="Low complexity" evidence="4">
    <location>
        <begin position="17"/>
        <end position="29"/>
    </location>
</feature>
<evidence type="ECO:0008006" key="7">
    <source>
        <dbReference type="Google" id="ProtNLM"/>
    </source>
</evidence>
<dbReference type="EMBL" id="KZ819670">
    <property type="protein sequence ID" value="PWN26784.1"/>
    <property type="molecule type" value="Genomic_DNA"/>
</dbReference>